<feature type="transmembrane region" description="Helical" evidence="9">
    <location>
        <begin position="259"/>
        <end position="282"/>
    </location>
</feature>
<dbReference type="GeneID" id="103599695"/>
<evidence type="ECO:0000256" key="7">
    <source>
        <dbReference type="ARBA" id="ARBA00023224"/>
    </source>
</evidence>
<sequence length="340" mass="36702">MARLPASLSWELDLDNETETTGLMRVNGTGSEWPGSQQAVLPITVAVALCGVVGNGAVCWLLCCHTPGSPHAACVLNLVASDILSLSCIAGILLEKVLMMYHKVTWHVVVVPEAVSYFSDMVGLSPGGMGTESSLCVLLPTCSRHRRPRHTSAVVGALSWGPALPSHAVNEVCDYWQRGLACEPFHEGFGIFHGLLSLVIVVSSLTLTIQSLCCPQGCSPTRICHGVSIVAITFLFWVLPLAVIMHLPEQEYLSRAFDLLLLLSSVVGVAHPAIYFLAGYLWGKRSRESLKVALQRVPMSELEAWRERGCRAQGPQETPASELRMSNAPPLTLPSTPDRG</sequence>
<keyword evidence="3 9" id="KW-1133">Transmembrane helix</keyword>
<evidence type="ECO:0000256" key="8">
    <source>
        <dbReference type="SAM" id="MobiDB-lite"/>
    </source>
</evidence>
<proteinExistence type="predicted"/>
<reference evidence="11" key="1">
    <citation type="submission" date="2025-08" db="UniProtKB">
        <authorList>
            <consortium name="RefSeq"/>
        </authorList>
    </citation>
    <scope>IDENTIFICATION</scope>
</reference>
<keyword evidence="6" id="KW-0675">Receptor</keyword>
<dbReference type="RefSeq" id="XP_008582062.1">
    <property type="nucleotide sequence ID" value="XM_008583840.1"/>
</dbReference>
<dbReference type="SUPFAM" id="SSF81321">
    <property type="entry name" value="Family A G protein-coupled receptor-like"/>
    <property type="match status" value="1"/>
</dbReference>
<feature type="transmembrane region" description="Helical" evidence="9">
    <location>
        <begin position="75"/>
        <end position="94"/>
    </location>
</feature>
<dbReference type="Gene3D" id="1.20.1070.10">
    <property type="entry name" value="Rhodopsin 7-helix transmembrane proteins"/>
    <property type="match status" value="1"/>
</dbReference>
<organism evidence="10 11">
    <name type="scientific">Galeopterus variegatus</name>
    <name type="common">Malayan flying lemur</name>
    <name type="synonym">Cynocephalus variegatus</name>
    <dbReference type="NCBI Taxonomy" id="482537"/>
    <lineage>
        <taxon>Eukaryota</taxon>
        <taxon>Metazoa</taxon>
        <taxon>Chordata</taxon>
        <taxon>Craniata</taxon>
        <taxon>Vertebrata</taxon>
        <taxon>Euteleostomi</taxon>
        <taxon>Mammalia</taxon>
        <taxon>Eutheria</taxon>
        <taxon>Euarchontoglires</taxon>
        <taxon>Dermoptera</taxon>
        <taxon>Cynocephalidae</taxon>
        <taxon>Galeopterus</taxon>
    </lineage>
</organism>
<evidence type="ECO:0000256" key="1">
    <source>
        <dbReference type="ARBA" id="ARBA00004141"/>
    </source>
</evidence>
<dbReference type="PANTHER" id="PTHR11334:SF22">
    <property type="entry name" value="MAS-RELATED G-PROTEIN COUPLED RECEPTOR MRG-RELATED"/>
    <property type="match status" value="1"/>
</dbReference>
<keyword evidence="4" id="KW-0297">G-protein coupled receptor</keyword>
<keyword evidence="7" id="KW-0807">Transducer</keyword>
<gene>
    <name evidence="11" type="primary">LOC103599695</name>
</gene>
<evidence type="ECO:0000313" key="10">
    <source>
        <dbReference type="Proteomes" id="UP000694923"/>
    </source>
</evidence>
<feature type="transmembrane region" description="Helical" evidence="9">
    <location>
        <begin position="226"/>
        <end position="247"/>
    </location>
</feature>
<name>A0ABM0RN71_GALVR</name>
<protein>
    <submittedName>
        <fullName evidence="11">Mas-related G-protein coupled receptor MRG-like</fullName>
    </submittedName>
</protein>
<evidence type="ECO:0000313" key="11">
    <source>
        <dbReference type="RefSeq" id="XP_008582062.1"/>
    </source>
</evidence>
<evidence type="ECO:0000256" key="4">
    <source>
        <dbReference type="ARBA" id="ARBA00023040"/>
    </source>
</evidence>
<evidence type="ECO:0000256" key="9">
    <source>
        <dbReference type="SAM" id="Phobius"/>
    </source>
</evidence>
<keyword evidence="5 9" id="KW-0472">Membrane</keyword>
<evidence type="ECO:0000256" key="6">
    <source>
        <dbReference type="ARBA" id="ARBA00023170"/>
    </source>
</evidence>
<evidence type="ECO:0000256" key="2">
    <source>
        <dbReference type="ARBA" id="ARBA00022692"/>
    </source>
</evidence>
<dbReference type="PANTHER" id="PTHR11334">
    <property type="entry name" value="MAS-RELATED G-PROTEIN COUPLED RECEPTOR"/>
    <property type="match status" value="1"/>
</dbReference>
<dbReference type="InterPro" id="IPR026234">
    <property type="entry name" value="MRGPCRFAMILY"/>
</dbReference>
<evidence type="ECO:0000256" key="5">
    <source>
        <dbReference type="ARBA" id="ARBA00023136"/>
    </source>
</evidence>
<accession>A0ABM0RN71</accession>
<feature type="transmembrane region" description="Helical" evidence="9">
    <location>
        <begin position="191"/>
        <end position="214"/>
    </location>
</feature>
<feature type="region of interest" description="Disordered" evidence="8">
    <location>
        <begin position="308"/>
        <end position="340"/>
    </location>
</feature>
<keyword evidence="2 9" id="KW-0812">Transmembrane</keyword>
<keyword evidence="10" id="KW-1185">Reference proteome</keyword>
<evidence type="ECO:0000256" key="3">
    <source>
        <dbReference type="ARBA" id="ARBA00022989"/>
    </source>
</evidence>
<dbReference type="Proteomes" id="UP000694923">
    <property type="component" value="Unplaced"/>
</dbReference>
<feature type="transmembrane region" description="Helical" evidence="9">
    <location>
        <begin position="39"/>
        <end position="63"/>
    </location>
</feature>
<comment type="subcellular location">
    <subcellularLocation>
        <location evidence="1">Membrane</location>
        <topology evidence="1">Multi-pass membrane protein</topology>
    </subcellularLocation>
</comment>